<dbReference type="AlphaFoldDB" id="A0A091E402"/>
<organism evidence="1 2">
    <name type="scientific">Fukomys damarensis</name>
    <name type="common">Damaraland mole rat</name>
    <name type="synonym">Cryptomys damarensis</name>
    <dbReference type="NCBI Taxonomy" id="885580"/>
    <lineage>
        <taxon>Eukaryota</taxon>
        <taxon>Metazoa</taxon>
        <taxon>Chordata</taxon>
        <taxon>Craniata</taxon>
        <taxon>Vertebrata</taxon>
        <taxon>Euteleostomi</taxon>
        <taxon>Mammalia</taxon>
        <taxon>Eutheria</taxon>
        <taxon>Euarchontoglires</taxon>
        <taxon>Glires</taxon>
        <taxon>Rodentia</taxon>
        <taxon>Hystricomorpha</taxon>
        <taxon>Bathyergidae</taxon>
        <taxon>Fukomys</taxon>
    </lineage>
</organism>
<evidence type="ECO:0000313" key="2">
    <source>
        <dbReference type="Proteomes" id="UP000028990"/>
    </source>
</evidence>
<sequence length="221" mass="23552">MRIRLPLPSGCPLCLACQAQHTLPSQGPGSRLSALPAWTATLPCVAPQDPQPSKMAVTVPAAETGEAVSGWGVPSAKGSCNFFSLGGTWVTWGWAPQQDGKFQRIWGVLFRRLCTPPDPVCRTRVPHRAPALACLGCFGESRAVFGSPPPYQSLCFIFGSPAPLPDQGYSSQPLSVIPSAPVYIQEKCFGLHAPKLQVQPFLLDNLLEPVGSAPFVQGYLG</sequence>
<reference evidence="1 2" key="1">
    <citation type="submission" date="2013-11" db="EMBL/GenBank/DDBJ databases">
        <title>The Damaraland mole rat (Fukomys damarensis) genome and evolution of African mole rats.</title>
        <authorList>
            <person name="Gladyshev V.N."/>
            <person name="Fang X."/>
        </authorList>
    </citation>
    <scope>NUCLEOTIDE SEQUENCE [LARGE SCALE GENOMIC DNA]</scope>
    <source>
        <tissue evidence="1">Liver</tissue>
    </source>
</reference>
<accession>A0A091E402</accession>
<dbReference type="EMBL" id="KN120832">
    <property type="protein sequence ID" value="KFO37453.1"/>
    <property type="molecule type" value="Genomic_DNA"/>
</dbReference>
<dbReference type="Proteomes" id="UP000028990">
    <property type="component" value="Unassembled WGS sequence"/>
</dbReference>
<gene>
    <name evidence="1" type="ORF">H920_01152</name>
</gene>
<name>A0A091E402_FUKDA</name>
<evidence type="ECO:0000313" key="1">
    <source>
        <dbReference type="EMBL" id="KFO37453.1"/>
    </source>
</evidence>
<proteinExistence type="predicted"/>
<protein>
    <submittedName>
        <fullName evidence="1">Uncharacterized protein</fullName>
    </submittedName>
</protein>
<keyword evidence="2" id="KW-1185">Reference proteome</keyword>